<gene>
    <name evidence="4" type="ORF">HNR25_003642</name>
</gene>
<feature type="region of interest" description="Disordered" evidence="1">
    <location>
        <begin position="1"/>
        <end position="24"/>
    </location>
</feature>
<reference evidence="4 5" key="1">
    <citation type="submission" date="2020-08" db="EMBL/GenBank/DDBJ databases">
        <title>Sequencing the genomes of 1000 actinobacteria strains.</title>
        <authorList>
            <person name="Klenk H.-P."/>
        </authorList>
    </citation>
    <scope>NUCLEOTIDE SEQUENCE [LARGE SCALE GENOMIC DNA]</scope>
    <source>
        <strain evidence="4 5">DSM 44593</strain>
    </source>
</reference>
<dbReference type="PANTHER" id="PTHR34473">
    <property type="entry name" value="UPF0699 TRANSMEMBRANE PROTEIN YDBS"/>
    <property type="match status" value="1"/>
</dbReference>
<accession>A0A841EKE8</accession>
<dbReference type="AlphaFoldDB" id="A0A841EKE8"/>
<evidence type="ECO:0000313" key="4">
    <source>
        <dbReference type="EMBL" id="MBB5999891.1"/>
    </source>
</evidence>
<dbReference type="EMBL" id="JACHLY010000001">
    <property type="protein sequence ID" value="MBB5999891.1"/>
    <property type="molecule type" value="Genomic_DNA"/>
</dbReference>
<dbReference type="Proteomes" id="UP000578077">
    <property type="component" value="Unassembled WGS sequence"/>
</dbReference>
<keyword evidence="5" id="KW-1185">Reference proteome</keyword>
<organism evidence="4 5">
    <name type="scientific">Streptomonospora salina</name>
    <dbReference type="NCBI Taxonomy" id="104205"/>
    <lineage>
        <taxon>Bacteria</taxon>
        <taxon>Bacillati</taxon>
        <taxon>Actinomycetota</taxon>
        <taxon>Actinomycetes</taxon>
        <taxon>Streptosporangiales</taxon>
        <taxon>Nocardiopsidaceae</taxon>
        <taxon>Streptomonospora</taxon>
    </lineage>
</organism>
<keyword evidence="2" id="KW-0472">Membrane</keyword>
<sequence>MTESRTPVPRSRGAPSPESPRTATIRLRPPANRVERRAIAWWAMRAAVFALIPCGAAGIAYAVVEQAREWLGPPLVVAVATGILLTAVTPWIRYAVHRWETTEEAVYARSGWWVREWRAAPISRIQTVDTLRGPFAQLLGLSTLVVTTASARGAVRIGGLDTAVADEEAERLTEITRRTPGDRT</sequence>
<evidence type="ECO:0000313" key="5">
    <source>
        <dbReference type="Proteomes" id="UP000578077"/>
    </source>
</evidence>
<comment type="caution">
    <text evidence="4">The sequence shown here is derived from an EMBL/GenBank/DDBJ whole genome shotgun (WGS) entry which is preliminary data.</text>
</comment>
<feature type="transmembrane region" description="Helical" evidence="2">
    <location>
        <begin position="42"/>
        <end position="64"/>
    </location>
</feature>
<protein>
    <submittedName>
        <fullName evidence="4">Membrane protein YdbS with pleckstrin-like domain</fullName>
    </submittedName>
</protein>
<keyword evidence="2" id="KW-1133">Transmembrane helix</keyword>
<feature type="transmembrane region" description="Helical" evidence="2">
    <location>
        <begin position="70"/>
        <end position="92"/>
    </location>
</feature>
<keyword evidence="2" id="KW-0812">Transmembrane</keyword>
<evidence type="ECO:0000256" key="2">
    <source>
        <dbReference type="SAM" id="Phobius"/>
    </source>
</evidence>
<evidence type="ECO:0000256" key="1">
    <source>
        <dbReference type="SAM" id="MobiDB-lite"/>
    </source>
</evidence>
<name>A0A841EKE8_9ACTN</name>
<evidence type="ECO:0000259" key="3">
    <source>
        <dbReference type="Pfam" id="PF03703"/>
    </source>
</evidence>
<proteinExistence type="predicted"/>
<dbReference type="Pfam" id="PF03703">
    <property type="entry name" value="bPH_2"/>
    <property type="match status" value="1"/>
</dbReference>
<dbReference type="RefSeq" id="WP_184637020.1">
    <property type="nucleotide sequence ID" value="NZ_BAABKT010000001.1"/>
</dbReference>
<dbReference type="PANTHER" id="PTHR34473:SF3">
    <property type="entry name" value="TRANSMEMBRANE PROTEIN-RELATED"/>
    <property type="match status" value="1"/>
</dbReference>
<feature type="domain" description="YdbS-like PH" evidence="3">
    <location>
        <begin position="95"/>
        <end position="167"/>
    </location>
</feature>
<dbReference type="InterPro" id="IPR005182">
    <property type="entry name" value="YdbS-like_PH"/>
</dbReference>